<dbReference type="PROSITE" id="PS51904">
    <property type="entry name" value="GLYCOSYL_HYDROL_F25_2"/>
    <property type="match status" value="1"/>
</dbReference>
<dbReference type="EMBL" id="LAZR01000147">
    <property type="protein sequence ID" value="KKN86446.1"/>
    <property type="molecule type" value="Genomic_DNA"/>
</dbReference>
<name>A0A0F9WKB8_9ZZZZ</name>
<evidence type="ECO:0000256" key="1">
    <source>
        <dbReference type="ARBA" id="ARBA00010646"/>
    </source>
</evidence>
<dbReference type="SUPFAM" id="SSF51445">
    <property type="entry name" value="(Trans)glycosidases"/>
    <property type="match status" value="1"/>
</dbReference>
<dbReference type="Gene3D" id="3.20.20.80">
    <property type="entry name" value="Glycosidases"/>
    <property type="match status" value="1"/>
</dbReference>
<dbReference type="InterPro" id="IPR002053">
    <property type="entry name" value="Glyco_hydro_25"/>
</dbReference>
<dbReference type="AlphaFoldDB" id="A0A0F9WKB8"/>
<reference evidence="2" key="1">
    <citation type="journal article" date="2015" name="Nature">
        <title>Complex archaea that bridge the gap between prokaryotes and eukaryotes.</title>
        <authorList>
            <person name="Spang A."/>
            <person name="Saw J.H."/>
            <person name="Jorgensen S.L."/>
            <person name="Zaremba-Niedzwiedzka K."/>
            <person name="Martijn J."/>
            <person name="Lind A.E."/>
            <person name="van Eijk R."/>
            <person name="Schleper C."/>
            <person name="Guy L."/>
            <person name="Ettema T.J."/>
        </authorList>
    </citation>
    <scope>NUCLEOTIDE SEQUENCE</scope>
</reference>
<protein>
    <recommendedName>
        <fullName evidence="3">Muramidase</fullName>
    </recommendedName>
</protein>
<dbReference type="PANTHER" id="PTHR34135:SF2">
    <property type="entry name" value="LYSOZYME"/>
    <property type="match status" value="1"/>
</dbReference>
<comment type="similarity">
    <text evidence="1">Belongs to the glycosyl hydrolase 25 family.</text>
</comment>
<dbReference type="GO" id="GO:0009253">
    <property type="term" value="P:peptidoglycan catabolic process"/>
    <property type="evidence" value="ECO:0007669"/>
    <property type="project" value="InterPro"/>
</dbReference>
<organism evidence="2">
    <name type="scientific">marine sediment metagenome</name>
    <dbReference type="NCBI Taxonomy" id="412755"/>
    <lineage>
        <taxon>unclassified sequences</taxon>
        <taxon>metagenomes</taxon>
        <taxon>ecological metagenomes</taxon>
    </lineage>
</organism>
<proteinExistence type="inferred from homology"/>
<dbReference type="CDD" id="cd00599">
    <property type="entry name" value="GH25_muramidase"/>
    <property type="match status" value="1"/>
</dbReference>
<evidence type="ECO:0000313" key="2">
    <source>
        <dbReference type="EMBL" id="KKN86446.1"/>
    </source>
</evidence>
<sequence>MMKLSAVTTAAVKFACAIVAGTLLISGSAHAEWKAPWKSDDKALVIDAYEFNPINWQELTSDKRIAGFINKASDGLPPAWSCGKSDDDAYKLCKNRWWKYSVTKELYMTRREMAKMKGLLWGAYHLGRPGNPREQADHFVDFAEPAEDDLIALDIEDNSEEWMSLADAEIFADQIKIRTGRYPVLYTNGSTAKAISAQRAQYPLLSRLPLWYARYRDDITGKFPEETWPSYALWQFSSMHNCDSRSCPYRVKGAKTDIDVNVSTMDVAGLKAAWPFNELIERAPDADDPAMMIASLDETTKAEVAKVAVATEADATTPPKPGAKPTTSPLVAAYGPAEQHARLDPLKLLTNVARGATKADKPALVADAGKEPSGEAVRQFQTHLAALQDAVAYAANEVDRLFIGRAEAATRREEARPIKGDDESAGLDFRQRSRFAEIVKAAEAAKKAGALPMPARILSQLGAEGGDRGPRVALPGAGQRFAGLDIPARRIDAAFEATR</sequence>
<comment type="caution">
    <text evidence="2">The sequence shown here is derived from an EMBL/GenBank/DDBJ whole genome shotgun (WGS) entry which is preliminary data.</text>
</comment>
<dbReference type="PANTHER" id="PTHR34135">
    <property type="entry name" value="LYSOZYME"/>
    <property type="match status" value="1"/>
</dbReference>
<dbReference type="InterPro" id="IPR017853">
    <property type="entry name" value="GH"/>
</dbReference>
<gene>
    <name evidence="2" type="ORF">LCGC14_0268450</name>
</gene>
<dbReference type="Pfam" id="PF01183">
    <property type="entry name" value="Glyco_hydro_25"/>
    <property type="match status" value="1"/>
</dbReference>
<evidence type="ECO:0008006" key="3">
    <source>
        <dbReference type="Google" id="ProtNLM"/>
    </source>
</evidence>
<accession>A0A0F9WKB8</accession>
<dbReference type="GO" id="GO:0016998">
    <property type="term" value="P:cell wall macromolecule catabolic process"/>
    <property type="evidence" value="ECO:0007669"/>
    <property type="project" value="InterPro"/>
</dbReference>
<dbReference type="GO" id="GO:0016052">
    <property type="term" value="P:carbohydrate catabolic process"/>
    <property type="evidence" value="ECO:0007669"/>
    <property type="project" value="TreeGrafter"/>
</dbReference>
<dbReference type="GO" id="GO:0003796">
    <property type="term" value="F:lysozyme activity"/>
    <property type="evidence" value="ECO:0007669"/>
    <property type="project" value="InterPro"/>
</dbReference>